<evidence type="ECO:0000256" key="2">
    <source>
        <dbReference type="ARBA" id="ARBA00022741"/>
    </source>
</evidence>
<dbReference type="GO" id="GO:0005524">
    <property type="term" value="F:ATP binding"/>
    <property type="evidence" value="ECO:0007669"/>
    <property type="project" value="UniProtKB-KW"/>
</dbReference>
<evidence type="ECO:0000313" key="7">
    <source>
        <dbReference type="EMBL" id="CAB5079692.1"/>
    </source>
</evidence>
<keyword evidence="4" id="KW-0231">Viral genome packaging</keyword>
<evidence type="ECO:0000256" key="4">
    <source>
        <dbReference type="ARBA" id="ARBA00023219"/>
    </source>
</evidence>
<feature type="compositionally biased region" description="Basic and acidic residues" evidence="5">
    <location>
        <begin position="444"/>
        <end position="464"/>
    </location>
</feature>
<evidence type="ECO:0000256" key="1">
    <source>
        <dbReference type="ARBA" id="ARBA00022612"/>
    </source>
</evidence>
<evidence type="ECO:0000259" key="6">
    <source>
        <dbReference type="Pfam" id="PF17289"/>
    </source>
</evidence>
<sequence length="490" mass="54388">MVAFAIPNAPAPDVSPACTILAEPNAGPQSLALTCPCPDILYGGARGGGKSIWLILDWLNHCKACAEIGCAGMARGLVVRRTRPQLVDLLAKCKQILPRLGWEFSVSEWTWTGPDGCTLRMAYLDNDADAENYQGHDYSWVAVDEAGNFPSPEPIDKLYATLRLPGVEHLFRMTANPGGAGHRWLKERYVDMAEPNTIFTVEVEAAGEMHRFERCYIPARLRDNPRCNTPEYRANLARSGPAWLVKAWLEGDWNVVPGGGIIDIDLINDGKPPAGIERRLDGWDLAFTKNTKNDECAACTLAPWQPHEKKEVQYHILHVLAKRMTIPESSMAIIDHQAAWKSQWVRVEGGGSGLAAEAIIREQIKAKGLKFNFGLVSHMKDKIAKNAAFAAAVGNGLVWADKSAPWWPAFRDECLVFDGEDGKPDNRVDAAGICFREIDTLPKTREHKEQKKDEPKEGSHDWWAARRLPARKQREVGPRPTFARDGDEDG</sequence>
<evidence type="ECO:0000256" key="5">
    <source>
        <dbReference type="SAM" id="MobiDB-lite"/>
    </source>
</evidence>
<dbReference type="Pfam" id="PF17289">
    <property type="entry name" value="Terminase_6C"/>
    <property type="match status" value="1"/>
</dbReference>
<feature type="region of interest" description="Disordered" evidence="5">
    <location>
        <begin position="444"/>
        <end position="490"/>
    </location>
</feature>
<accession>A0A6J7VP65</accession>
<dbReference type="Gene3D" id="3.40.50.300">
    <property type="entry name" value="P-loop containing nucleotide triphosphate hydrolases"/>
    <property type="match status" value="1"/>
</dbReference>
<proteinExistence type="predicted"/>
<gene>
    <name evidence="7" type="ORF">UFOVP141_12</name>
</gene>
<evidence type="ECO:0000256" key="3">
    <source>
        <dbReference type="ARBA" id="ARBA00022840"/>
    </source>
</evidence>
<protein>
    <submittedName>
        <fullName evidence="7">Terminase RNaseH-like domain containing protein</fullName>
    </submittedName>
</protein>
<name>A0A6J7VP65_9CAUD</name>
<reference evidence="7" key="1">
    <citation type="submission" date="2020-05" db="EMBL/GenBank/DDBJ databases">
        <authorList>
            <person name="Chiriac C."/>
            <person name="Salcher M."/>
            <person name="Ghai R."/>
            <person name="Kavagutti S V."/>
        </authorList>
    </citation>
    <scope>NUCLEOTIDE SEQUENCE</scope>
</reference>
<dbReference type="InterPro" id="IPR027417">
    <property type="entry name" value="P-loop_NTPase"/>
</dbReference>
<dbReference type="InterPro" id="IPR035421">
    <property type="entry name" value="Terminase_6C"/>
</dbReference>
<dbReference type="EMBL" id="LR798190">
    <property type="protein sequence ID" value="CAB5079692.1"/>
    <property type="molecule type" value="Genomic_DNA"/>
</dbReference>
<keyword evidence="2" id="KW-0547">Nucleotide-binding</keyword>
<keyword evidence="1" id="KW-1188">Viral release from host cell</keyword>
<organism evidence="7">
    <name type="scientific">uncultured Caudovirales phage</name>
    <dbReference type="NCBI Taxonomy" id="2100421"/>
    <lineage>
        <taxon>Viruses</taxon>
        <taxon>Duplodnaviria</taxon>
        <taxon>Heunggongvirae</taxon>
        <taxon>Uroviricota</taxon>
        <taxon>Caudoviricetes</taxon>
        <taxon>Peduoviridae</taxon>
        <taxon>Maltschvirus</taxon>
        <taxon>Maltschvirus maltsch</taxon>
    </lineage>
</organism>
<feature type="domain" description="Terminase large subunit gp17-like C-terminal" evidence="6">
    <location>
        <begin position="282"/>
        <end position="418"/>
    </location>
</feature>
<feature type="compositionally biased region" description="Basic and acidic residues" evidence="5">
    <location>
        <begin position="472"/>
        <end position="490"/>
    </location>
</feature>
<keyword evidence="3" id="KW-0067">ATP-binding</keyword>